<dbReference type="GO" id="GO:0004553">
    <property type="term" value="F:hydrolase activity, hydrolyzing O-glycosyl compounds"/>
    <property type="evidence" value="ECO:0007669"/>
    <property type="project" value="InterPro"/>
</dbReference>
<keyword evidence="7" id="KW-0378">Hydrolase</keyword>
<dbReference type="EMBL" id="UGQS01000002">
    <property type="protein sequence ID" value="STZ77203.1"/>
    <property type="molecule type" value="Genomic_DNA"/>
</dbReference>
<dbReference type="CDD" id="cd14668">
    <property type="entry name" value="mlta_B"/>
    <property type="match status" value="1"/>
</dbReference>
<dbReference type="InterPro" id="IPR010611">
    <property type="entry name" value="3D_dom"/>
</dbReference>
<dbReference type="GO" id="GO:0009253">
    <property type="term" value="P:peptidoglycan catabolic process"/>
    <property type="evidence" value="ECO:0007669"/>
    <property type="project" value="TreeGrafter"/>
</dbReference>
<dbReference type="SUPFAM" id="SSF50685">
    <property type="entry name" value="Barwin-like endoglucanases"/>
    <property type="match status" value="1"/>
</dbReference>
<dbReference type="Gene3D" id="2.40.50.270">
    <property type="entry name" value="transglycosylase MltA"/>
    <property type="match status" value="1"/>
</dbReference>
<keyword evidence="4" id="KW-0961">Cell wall biogenesis/degradation</keyword>
<evidence type="ECO:0000256" key="2">
    <source>
        <dbReference type="ARBA" id="ARBA00012587"/>
    </source>
</evidence>
<dbReference type="PANTHER" id="PTHR30124">
    <property type="entry name" value="MEMBRANE-BOUND LYTIC MUREIN TRANSGLYCOSYLASE A"/>
    <property type="match status" value="1"/>
</dbReference>
<protein>
    <recommendedName>
        <fullName evidence="2">peptidoglycan lytic exotransglycosylase</fullName>
        <ecNumber evidence="2">4.2.2.n1</ecNumber>
    </recommendedName>
    <alternativeName>
        <fullName evidence="5">Murein hydrolase A</fullName>
    </alternativeName>
</protein>
<evidence type="ECO:0000256" key="4">
    <source>
        <dbReference type="ARBA" id="ARBA00023316"/>
    </source>
</evidence>
<dbReference type="GO" id="GO:0008933">
    <property type="term" value="F:peptidoglycan lytic transglycosylase activity"/>
    <property type="evidence" value="ECO:0007669"/>
    <property type="project" value="TreeGrafter"/>
</dbReference>
<accession>A0A378UKG8</accession>
<keyword evidence="3 7" id="KW-0456">Lyase</keyword>
<evidence type="ECO:0000313" key="8">
    <source>
        <dbReference type="Proteomes" id="UP000254651"/>
    </source>
</evidence>
<evidence type="ECO:0000256" key="5">
    <source>
        <dbReference type="ARBA" id="ARBA00030918"/>
    </source>
</evidence>
<keyword evidence="7" id="KW-0449">Lipoprotein</keyword>
<sequence length="456" mass="49342">MPPEACPYDFQTALFTDKDLMQKKLFRAALLGITAALLAACPSKSIKTPTDGVVIGPDRPTGTPHALGTTITPGGGAAYQVVRHGDLPQWSSQQFAQSLQSFKRGCEKLKNRAGWQDVCAQAAQTRNHHAAAQSFFERYFTPWQVSGNGSQAGTVTGYYIPLMNGDVKQTGKARFPIYGIPDDFVSVSLPASLRNSKSTVRIRATGKNSGVIDKAGSHTADLSKFPITARTTSLKGRFEGSRFVPYYTRAQINGGALNGKAPILGYADDPVELFFMHIQGSGTLQTPSGQKVALGYADKNEYPYVSIGRYMANKGYLTLGQTTMQGIKAYMQQNPQKLAEVLGQNPSYVFFHKLENTDGAIGALGTPLMGEYAGAIDRHYITLGAPLFVATAHPVTNKALNRLIMAQDTGSAIKGAVRVDYFWGYGDEAGEVAGKQKTTGYVWQLLPNGMQPEYRP</sequence>
<dbReference type="GO" id="GO:0009254">
    <property type="term" value="P:peptidoglycan turnover"/>
    <property type="evidence" value="ECO:0007669"/>
    <property type="project" value="InterPro"/>
</dbReference>
<dbReference type="InterPro" id="IPR026044">
    <property type="entry name" value="MltA"/>
</dbReference>
<evidence type="ECO:0000313" key="7">
    <source>
        <dbReference type="EMBL" id="STZ77203.1"/>
    </source>
</evidence>
<dbReference type="Gene3D" id="2.40.40.10">
    <property type="entry name" value="RlpA-like domain"/>
    <property type="match status" value="1"/>
</dbReference>
<dbReference type="AlphaFoldDB" id="A0A378UKG8"/>
<dbReference type="Pfam" id="PF06725">
    <property type="entry name" value="3D"/>
    <property type="match status" value="1"/>
</dbReference>
<dbReference type="PIRSF" id="PIRSF019422">
    <property type="entry name" value="MltA"/>
    <property type="match status" value="1"/>
</dbReference>
<evidence type="ECO:0000256" key="1">
    <source>
        <dbReference type="ARBA" id="ARBA00001420"/>
    </source>
</evidence>
<evidence type="ECO:0000259" key="6">
    <source>
        <dbReference type="SMART" id="SM00925"/>
    </source>
</evidence>
<gene>
    <name evidence="7" type="primary">mltA</name>
    <name evidence="7" type="ORF">NCTC10295_02011</name>
</gene>
<dbReference type="Gene3D" id="2.40.240.50">
    <property type="entry name" value="Barwin-like endoglucanases"/>
    <property type="match status" value="1"/>
</dbReference>
<feature type="domain" description="Lytic transglycosylase MltA" evidence="6">
    <location>
        <begin position="162"/>
        <end position="352"/>
    </location>
</feature>
<dbReference type="CDD" id="cd14485">
    <property type="entry name" value="mltA_like_LT_A"/>
    <property type="match status" value="1"/>
</dbReference>
<dbReference type="Pfam" id="PF03562">
    <property type="entry name" value="MltA"/>
    <property type="match status" value="1"/>
</dbReference>
<dbReference type="InterPro" id="IPR036908">
    <property type="entry name" value="RlpA-like_sf"/>
</dbReference>
<reference evidence="7 8" key="1">
    <citation type="submission" date="2018-06" db="EMBL/GenBank/DDBJ databases">
        <authorList>
            <consortium name="Pathogen Informatics"/>
            <person name="Doyle S."/>
        </authorList>
    </citation>
    <scope>NUCLEOTIDE SEQUENCE [LARGE SCALE GENOMIC DNA]</scope>
    <source>
        <strain evidence="7 8">NCTC10295</strain>
    </source>
</reference>
<dbReference type="GO" id="GO:0019867">
    <property type="term" value="C:outer membrane"/>
    <property type="evidence" value="ECO:0007669"/>
    <property type="project" value="InterPro"/>
</dbReference>
<name>A0A378UKG8_BERDE</name>
<evidence type="ECO:0000256" key="3">
    <source>
        <dbReference type="ARBA" id="ARBA00023239"/>
    </source>
</evidence>
<dbReference type="Proteomes" id="UP000254651">
    <property type="component" value="Unassembled WGS sequence"/>
</dbReference>
<proteinExistence type="predicted"/>
<dbReference type="GO" id="GO:0071555">
    <property type="term" value="P:cell wall organization"/>
    <property type="evidence" value="ECO:0007669"/>
    <property type="project" value="UniProtKB-KW"/>
</dbReference>
<dbReference type="PANTHER" id="PTHR30124:SF0">
    <property type="entry name" value="MEMBRANE-BOUND LYTIC MUREIN TRANSGLYCOSYLASE A"/>
    <property type="match status" value="1"/>
</dbReference>
<comment type="catalytic activity">
    <reaction evidence="1">
        <text>Exolytic cleavage of the (1-&gt;4)-beta-glycosidic linkage between N-acetylmuramic acid (MurNAc) and N-acetylglucosamine (GlcNAc) residues in peptidoglycan, from either the reducing or the non-reducing ends of the peptidoglycan chains, with concomitant formation of a 1,6-anhydrobond in the MurNAc residue.</text>
        <dbReference type="EC" id="4.2.2.n1"/>
    </reaction>
</comment>
<keyword evidence="7" id="KW-0326">Glycosidase</keyword>
<dbReference type="EC" id="4.2.2.n1" evidence="2"/>
<organism evidence="7 8">
    <name type="scientific">Bergeriella denitrificans</name>
    <name type="common">Neisseria denitrificans</name>
    <dbReference type="NCBI Taxonomy" id="494"/>
    <lineage>
        <taxon>Bacteria</taxon>
        <taxon>Pseudomonadati</taxon>
        <taxon>Pseudomonadota</taxon>
        <taxon>Betaproteobacteria</taxon>
        <taxon>Neisseriales</taxon>
        <taxon>Neisseriaceae</taxon>
        <taxon>Bergeriella</taxon>
    </lineage>
</organism>
<keyword evidence="8" id="KW-1185">Reference proteome</keyword>
<dbReference type="SMART" id="SM00925">
    <property type="entry name" value="MltA"/>
    <property type="match status" value="1"/>
</dbReference>
<dbReference type="InterPro" id="IPR005300">
    <property type="entry name" value="MltA_B"/>
</dbReference>